<dbReference type="GO" id="GO:0008270">
    <property type="term" value="F:zinc ion binding"/>
    <property type="evidence" value="ECO:0007669"/>
    <property type="project" value="InterPro"/>
</dbReference>
<dbReference type="CDD" id="cd00067">
    <property type="entry name" value="GAL4"/>
    <property type="match status" value="1"/>
</dbReference>
<dbReference type="PANTHER" id="PTHR37534">
    <property type="entry name" value="TRANSCRIPTIONAL ACTIVATOR PROTEIN UGA3"/>
    <property type="match status" value="1"/>
</dbReference>
<comment type="caution">
    <text evidence="5">The sequence shown here is derived from an EMBL/GenBank/DDBJ whole genome shotgun (WGS) entry which is preliminary data.</text>
</comment>
<dbReference type="GO" id="GO:0000976">
    <property type="term" value="F:transcription cis-regulatory region binding"/>
    <property type="evidence" value="ECO:0007669"/>
    <property type="project" value="TreeGrafter"/>
</dbReference>
<dbReference type="EMBL" id="CAJHIA010000002">
    <property type="protein sequence ID" value="CAD6439141.1"/>
    <property type="molecule type" value="Genomic_DNA"/>
</dbReference>
<feature type="region of interest" description="Disordered" evidence="3">
    <location>
        <begin position="1"/>
        <end position="27"/>
    </location>
</feature>
<dbReference type="InterPro" id="IPR021858">
    <property type="entry name" value="Fun_TF"/>
</dbReference>
<keyword evidence="6" id="KW-1185">Reference proteome</keyword>
<reference evidence="5" key="1">
    <citation type="submission" date="2020-10" db="EMBL/GenBank/DDBJ databases">
        <authorList>
            <person name="Kusch S."/>
        </authorList>
    </citation>
    <scope>NUCLEOTIDE SEQUENCE</scope>
    <source>
        <strain evidence="5">SwB9</strain>
    </source>
</reference>
<feature type="domain" description="Zn(2)-C6 fungal-type" evidence="4">
    <location>
        <begin position="35"/>
        <end position="65"/>
    </location>
</feature>
<dbReference type="Proteomes" id="UP000624404">
    <property type="component" value="Unassembled WGS sequence"/>
</dbReference>
<sequence length="677" mass="75849">MNTSPTTKVSETIPSSFGGRVCPTNPRRAPKSRQGCQRCKAKRLKCDEKKPHCLQCLKRKAECCYASQRLVWSTKHEKVLVGNTHRSLPPSAKALERKLVVDSMPSVNTSPGKKPTESNSKQDHSKMVEHDEYCGRSGSESDQGRDVTIKKKLAPVFTDSLSAIRHQLNNSSVPEFLVHLPTMLVEYYFGYICIIFSSFDGMLNPFRSTVGQLWDGSAPIYYAIQSMAAAYLSHDFPRMSTVGIQMQRETFRCLYQSGRAGLDSHDNIDKTLLTVLLVGQTTAWHNPRDLGLAHLKTAKWLYKQRLARQGMNVDSKTRRQNEFFEQCILYWDLLAGFVEDEENIAMLGDDILVESHTTPNKNTENRQIFPHPWTGVAPKVQALLAQVGRLIRSCRKSTFNPIANVALDDPFFDFSSLPLQQSVFPSIEWTNRARLLEEQLLAVNLPSEAELVDAGDENTPVRQYILLAEAYRCAALLEIYRVFPTICLTRQPDRQEILSLPVSHSAEESLISLALHIVSLLEKIPSTSGTRCLQPIVMIISASELRFSTAAMETFSIDATLGLSHYEGVGHNHGPALSGTTMLNSITNFEVDIAAARRFIVTRFQDFKLSLPAKPMTKALILVEETWARADLGQEVFWSSGCNVRNESGMHIRVNLPIRSIDTLITLSQDPSCMILA</sequence>
<dbReference type="PANTHER" id="PTHR37534:SF11">
    <property type="entry name" value="ZN(II)2CYS6 TRANSCRIPTION FACTOR (EUROFUNG)"/>
    <property type="match status" value="1"/>
</dbReference>
<name>A0A8H2ZKA9_9HELO</name>
<evidence type="ECO:0000313" key="6">
    <source>
        <dbReference type="Proteomes" id="UP000624404"/>
    </source>
</evidence>
<evidence type="ECO:0000256" key="2">
    <source>
        <dbReference type="ARBA" id="ARBA00023242"/>
    </source>
</evidence>
<proteinExistence type="predicted"/>
<dbReference type="Pfam" id="PF00172">
    <property type="entry name" value="Zn_clus"/>
    <property type="match status" value="1"/>
</dbReference>
<comment type="subcellular location">
    <subcellularLocation>
        <location evidence="1">Nucleus</location>
    </subcellularLocation>
</comment>
<dbReference type="PROSITE" id="PS50048">
    <property type="entry name" value="ZN2_CY6_FUNGAL_2"/>
    <property type="match status" value="1"/>
</dbReference>
<dbReference type="InterPro" id="IPR001138">
    <property type="entry name" value="Zn2Cys6_DnaBD"/>
</dbReference>
<dbReference type="GO" id="GO:0000981">
    <property type="term" value="F:DNA-binding transcription factor activity, RNA polymerase II-specific"/>
    <property type="evidence" value="ECO:0007669"/>
    <property type="project" value="InterPro"/>
</dbReference>
<dbReference type="PROSITE" id="PS00463">
    <property type="entry name" value="ZN2_CY6_FUNGAL_1"/>
    <property type="match status" value="1"/>
</dbReference>
<dbReference type="Pfam" id="PF11951">
    <property type="entry name" value="Fungal_trans_2"/>
    <property type="match status" value="1"/>
</dbReference>
<dbReference type="AlphaFoldDB" id="A0A8H2ZKA9"/>
<organism evidence="5 6">
    <name type="scientific">Sclerotinia trifoliorum</name>
    <dbReference type="NCBI Taxonomy" id="28548"/>
    <lineage>
        <taxon>Eukaryota</taxon>
        <taxon>Fungi</taxon>
        <taxon>Dikarya</taxon>
        <taxon>Ascomycota</taxon>
        <taxon>Pezizomycotina</taxon>
        <taxon>Leotiomycetes</taxon>
        <taxon>Helotiales</taxon>
        <taxon>Sclerotiniaceae</taxon>
        <taxon>Sclerotinia</taxon>
    </lineage>
</organism>
<protein>
    <submittedName>
        <fullName evidence="5">199d2f22-0181-4188-9233-51a5e20dd64a</fullName>
    </submittedName>
</protein>
<evidence type="ECO:0000256" key="1">
    <source>
        <dbReference type="ARBA" id="ARBA00004123"/>
    </source>
</evidence>
<feature type="compositionally biased region" description="Polar residues" evidence="3">
    <location>
        <begin position="1"/>
        <end position="15"/>
    </location>
</feature>
<evidence type="ECO:0000313" key="5">
    <source>
        <dbReference type="EMBL" id="CAD6439141.1"/>
    </source>
</evidence>
<accession>A0A8H2ZKA9</accession>
<feature type="compositionally biased region" description="Basic and acidic residues" evidence="3">
    <location>
        <begin position="114"/>
        <end position="127"/>
    </location>
</feature>
<dbReference type="Gene3D" id="4.10.240.10">
    <property type="entry name" value="Zn(2)-C6 fungal-type DNA-binding domain"/>
    <property type="match status" value="1"/>
</dbReference>
<dbReference type="InterPro" id="IPR036864">
    <property type="entry name" value="Zn2-C6_fun-type_DNA-bd_sf"/>
</dbReference>
<evidence type="ECO:0000256" key="3">
    <source>
        <dbReference type="SAM" id="MobiDB-lite"/>
    </source>
</evidence>
<keyword evidence="2" id="KW-0539">Nucleus</keyword>
<evidence type="ECO:0000259" key="4">
    <source>
        <dbReference type="PROSITE" id="PS50048"/>
    </source>
</evidence>
<dbReference type="SUPFAM" id="SSF57701">
    <property type="entry name" value="Zn2/Cys6 DNA-binding domain"/>
    <property type="match status" value="1"/>
</dbReference>
<dbReference type="GO" id="GO:0045944">
    <property type="term" value="P:positive regulation of transcription by RNA polymerase II"/>
    <property type="evidence" value="ECO:0007669"/>
    <property type="project" value="TreeGrafter"/>
</dbReference>
<dbReference type="OrthoDB" id="4835445at2759"/>
<dbReference type="PRINTS" id="PR00755">
    <property type="entry name" value="AFLATOXINBRP"/>
</dbReference>
<dbReference type="GO" id="GO:0005634">
    <property type="term" value="C:nucleus"/>
    <property type="evidence" value="ECO:0007669"/>
    <property type="project" value="UniProtKB-SubCell"/>
</dbReference>
<feature type="region of interest" description="Disordered" evidence="3">
    <location>
        <begin position="102"/>
        <end position="127"/>
    </location>
</feature>
<gene>
    <name evidence="5" type="ORF">SCLTRI_LOCUS66</name>
</gene>
<dbReference type="SMART" id="SM00066">
    <property type="entry name" value="GAL4"/>
    <property type="match status" value="1"/>
</dbReference>